<dbReference type="InterPro" id="IPR010730">
    <property type="entry name" value="HET"/>
</dbReference>
<evidence type="ECO:0000313" key="3">
    <source>
        <dbReference type="EMBL" id="KAK4033365.1"/>
    </source>
</evidence>
<protein>
    <submittedName>
        <fullName evidence="3">Heterokaryon incompatibility protein-domain-containing protein</fullName>
    </submittedName>
</protein>
<dbReference type="PANTHER" id="PTHR24148">
    <property type="entry name" value="ANKYRIN REPEAT DOMAIN-CONTAINING PROTEIN 39 HOMOLOG-RELATED"/>
    <property type="match status" value="1"/>
</dbReference>
<keyword evidence="1" id="KW-1133">Transmembrane helix</keyword>
<evidence type="ECO:0000313" key="4">
    <source>
        <dbReference type="Proteomes" id="UP001303115"/>
    </source>
</evidence>
<feature type="domain" description="Heterokaryon incompatibility" evidence="2">
    <location>
        <begin position="47"/>
        <end position="198"/>
    </location>
</feature>
<gene>
    <name evidence="3" type="ORF">C8A01DRAFT_50045</name>
</gene>
<evidence type="ECO:0000256" key="1">
    <source>
        <dbReference type="SAM" id="Phobius"/>
    </source>
</evidence>
<dbReference type="EMBL" id="MU854535">
    <property type="protein sequence ID" value="KAK4033365.1"/>
    <property type="molecule type" value="Genomic_DNA"/>
</dbReference>
<keyword evidence="1" id="KW-0472">Membrane</keyword>
<organism evidence="3 4">
    <name type="scientific">Parachaetomium inaequale</name>
    <dbReference type="NCBI Taxonomy" id="2588326"/>
    <lineage>
        <taxon>Eukaryota</taxon>
        <taxon>Fungi</taxon>
        <taxon>Dikarya</taxon>
        <taxon>Ascomycota</taxon>
        <taxon>Pezizomycotina</taxon>
        <taxon>Sordariomycetes</taxon>
        <taxon>Sordariomycetidae</taxon>
        <taxon>Sordariales</taxon>
        <taxon>Chaetomiaceae</taxon>
        <taxon>Parachaetomium</taxon>
    </lineage>
</organism>
<reference evidence="4" key="1">
    <citation type="journal article" date="2023" name="Mol. Phylogenet. Evol.">
        <title>Genome-scale phylogeny and comparative genomics of the fungal order Sordariales.</title>
        <authorList>
            <person name="Hensen N."/>
            <person name="Bonometti L."/>
            <person name="Westerberg I."/>
            <person name="Brannstrom I.O."/>
            <person name="Guillou S."/>
            <person name="Cros-Aarteil S."/>
            <person name="Calhoun S."/>
            <person name="Haridas S."/>
            <person name="Kuo A."/>
            <person name="Mondo S."/>
            <person name="Pangilinan J."/>
            <person name="Riley R."/>
            <person name="LaButti K."/>
            <person name="Andreopoulos B."/>
            <person name="Lipzen A."/>
            <person name="Chen C."/>
            <person name="Yan M."/>
            <person name="Daum C."/>
            <person name="Ng V."/>
            <person name="Clum A."/>
            <person name="Steindorff A."/>
            <person name="Ohm R.A."/>
            <person name="Martin F."/>
            <person name="Silar P."/>
            <person name="Natvig D.O."/>
            <person name="Lalanne C."/>
            <person name="Gautier V."/>
            <person name="Ament-Velasquez S.L."/>
            <person name="Kruys A."/>
            <person name="Hutchinson M.I."/>
            <person name="Powell A.J."/>
            <person name="Barry K."/>
            <person name="Miller A.N."/>
            <person name="Grigoriev I.V."/>
            <person name="Debuchy R."/>
            <person name="Gladieux P."/>
            <person name="Hiltunen Thoren M."/>
            <person name="Johannesson H."/>
        </authorList>
    </citation>
    <scope>NUCLEOTIDE SEQUENCE [LARGE SCALE GENOMIC DNA]</scope>
    <source>
        <strain evidence="4">CBS 284.82</strain>
    </source>
</reference>
<comment type="caution">
    <text evidence="3">The sequence shown here is derived from an EMBL/GenBank/DDBJ whole genome shotgun (WGS) entry which is preliminary data.</text>
</comment>
<feature type="transmembrane region" description="Helical" evidence="1">
    <location>
        <begin position="575"/>
        <end position="597"/>
    </location>
</feature>
<proteinExistence type="predicted"/>
<dbReference type="PANTHER" id="PTHR24148:SF82">
    <property type="entry name" value="HETEROKARYON INCOMPATIBILITY DOMAIN-CONTAINING PROTEIN"/>
    <property type="match status" value="1"/>
</dbReference>
<dbReference type="Proteomes" id="UP001303115">
    <property type="component" value="Unassembled WGS sequence"/>
</dbReference>
<dbReference type="Pfam" id="PF06985">
    <property type="entry name" value="HET"/>
    <property type="match status" value="1"/>
</dbReference>
<dbReference type="InterPro" id="IPR052895">
    <property type="entry name" value="HetReg/Transcr_Mod"/>
</dbReference>
<name>A0AAN6P9N9_9PEZI</name>
<dbReference type="AlphaFoldDB" id="A0AAN6P9N9"/>
<sequence>MASHALYANLSLPPSRGTEDASIRLLTLAADKSWRLHNTLLATCSKYKALSYHWGDANDNLQVCCNGVEIQVNRNLHAALDHLQFAFPDGFTIRIDAICINQRDQIEQARQVAIMRDIYSRTQEDLIWLEPSLLPKNIEQCFAACKLYALRWRVAGRRIKAEAGLTDDSPEVFSPGIMDGLLKLFRQPYWSRVWIIQEMCLAKEALILADGHWLSWADFKQFLLTLEHCMKWVVRDVGPNFRALIRLTSIFHHYGGQGGPSLAQLLVQFRWSQASNPRDKVSTAECYTRVMFALLRQTRDLTLLVHCLAPACLTRRRDLLSWVPDWGYDASRLPPSRFGLASGVPYHRLGDTRPEIYRGYRASGGSQCPTPILREGPSGRALVLHVMIAGRIATVSRALEIYHQYARLEHPKGIPEPRPPASWNEFSGEATARFLRTLLFHPSLALLLMWPLNAYRKGAALAIFLEWARLAESPGTWLEPRGARGEKHGGDDELTAMFITLMKGRRGCDFYTHPLTDRAPSDLIAEMVKEFRALRNAVWWNPLLRLMGFLRIAQLFPSLYWLILGFSYDHHKGALRIFSSLVALVQLAIFLGMRYGYFTVPEWLRPMSLFWMVLAMYRNWDIFVPAKPRWLDAALITPLDYAMARLDDGRLAMVPHNTLPGHEIALLKGSPCPFVVQRVGKGWKLMGDCYVYGIMEGELWREEEAREMDIF</sequence>
<keyword evidence="1" id="KW-0812">Transmembrane</keyword>
<evidence type="ECO:0000259" key="2">
    <source>
        <dbReference type="Pfam" id="PF06985"/>
    </source>
</evidence>
<keyword evidence="4" id="KW-1185">Reference proteome</keyword>
<accession>A0AAN6P9N9</accession>
<dbReference type="Pfam" id="PF26639">
    <property type="entry name" value="Het-6_barrel"/>
    <property type="match status" value="1"/>
</dbReference>
<feature type="transmembrane region" description="Helical" evidence="1">
    <location>
        <begin position="539"/>
        <end position="563"/>
    </location>
</feature>